<organism evidence="2 3">
    <name type="scientific">Streptococcus ferus</name>
    <dbReference type="NCBI Taxonomy" id="1345"/>
    <lineage>
        <taxon>Bacteria</taxon>
        <taxon>Bacillati</taxon>
        <taxon>Bacillota</taxon>
        <taxon>Bacilli</taxon>
        <taxon>Lactobacillales</taxon>
        <taxon>Streptococcaceae</taxon>
        <taxon>Streptococcus</taxon>
    </lineage>
</organism>
<dbReference type="InterPro" id="IPR042267">
    <property type="entry name" value="VTC_sf"/>
</dbReference>
<dbReference type="Pfam" id="PF09359">
    <property type="entry name" value="VTC"/>
    <property type="match status" value="1"/>
</dbReference>
<accession>A0A2X3Y001</accession>
<feature type="domain" description="VTC" evidence="1">
    <location>
        <begin position="9"/>
        <end position="228"/>
    </location>
</feature>
<dbReference type="RefSeq" id="WP_018030125.1">
    <property type="nucleotide sequence ID" value="NZ_LS483343.1"/>
</dbReference>
<dbReference type="STRING" id="1123303.GCA_000372425_00797"/>
<evidence type="ECO:0000313" key="2">
    <source>
        <dbReference type="EMBL" id="SQF40701.1"/>
    </source>
</evidence>
<name>A0A2X3Y001_9STRE</name>
<dbReference type="KEGG" id="sfer:NCTC12278_01276"/>
<evidence type="ECO:0000259" key="1">
    <source>
        <dbReference type="Pfam" id="PF09359"/>
    </source>
</evidence>
<dbReference type="Proteomes" id="UP000249495">
    <property type="component" value="Chromosome 1"/>
</dbReference>
<sequence>MKKDKEERFRHELKYLINHPGKKLLTKRFKELLTLDKHASGGAYTIRSLYFDDYWNSSYEEKEAGILMRKKYRIRIYNYSDQSIKLERKKKFGAHIYKESAPLTREETERIIKGDYRFLLKSPHPLCQEFYYECMTNLMRPRVIVDYEREPWIFDVGTVRLTFDSNLRAAIGSFDIFDDSLPTLPIFEPGKLVMEVKYTELLPQMVKNIVAAESDEFLAVSKYVLCYEKTRYLNSFDYWYEA</sequence>
<dbReference type="OrthoDB" id="9784042at2"/>
<dbReference type="GO" id="GO:0006799">
    <property type="term" value="P:polyphosphate biosynthetic process"/>
    <property type="evidence" value="ECO:0007669"/>
    <property type="project" value="UniProtKB-ARBA"/>
</dbReference>
<dbReference type="EMBL" id="LS483343">
    <property type="protein sequence ID" value="SQF40701.1"/>
    <property type="molecule type" value="Genomic_DNA"/>
</dbReference>
<reference evidence="2 3" key="1">
    <citation type="submission" date="2018-06" db="EMBL/GenBank/DDBJ databases">
        <authorList>
            <consortium name="Pathogen Informatics"/>
            <person name="Doyle S."/>
        </authorList>
    </citation>
    <scope>NUCLEOTIDE SEQUENCE [LARGE SCALE GENOMIC DNA]</scope>
    <source>
        <strain evidence="2 3">NCTC12278</strain>
    </source>
</reference>
<proteinExistence type="predicted"/>
<gene>
    <name evidence="2" type="ORF">NCTC12278_01276</name>
</gene>
<keyword evidence="3" id="KW-1185">Reference proteome</keyword>
<evidence type="ECO:0000313" key="3">
    <source>
        <dbReference type="Proteomes" id="UP000249495"/>
    </source>
</evidence>
<dbReference type="InterPro" id="IPR018966">
    <property type="entry name" value="VTC_domain"/>
</dbReference>
<protein>
    <submittedName>
        <fullName evidence="2">VTC domain-containing protein</fullName>
    </submittedName>
</protein>
<dbReference type="AlphaFoldDB" id="A0A2X3Y001"/>
<dbReference type="CDD" id="cd07750">
    <property type="entry name" value="PolyPPase_VTC_like"/>
    <property type="match status" value="1"/>
</dbReference>
<dbReference type="Gene3D" id="3.20.100.30">
    <property type="entry name" value="VTC, catalytic tunnel domain"/>
    <property type="match status" value="1"/>
</dbReference>